<reference evidence="1" key="1">
    <citation type="submission" date="2023-01" db="EMBL/GenBank/DDBJ databases">
        <title>Genome assembly of the deep-sea coral Lophelia pertusa.</title>
        <authorList>
            <person name="Herrera S."/>
            <person name="Cordes E."/>
        </authorList>
    </citation>
    <scope>NUCLEOTIDE SEQUENCE</scope>
    <source>
        <strain evidence="1">USNM1676648</strain>
        <tissue evidence="1">Polyp</tissue>
    </source>
</reference>
<dbReference type="AlphaFoldDB" id="A0A9W9YTW7"/>
<evidence type="ECO:0000313" key="2">
    <source>
        <dbReference type="Proteomes" id="UP001163046"/>
    </source>
</evidence>
<keyword evidence="2" id="KW-1185">Reference proteome</keyword>
<dbReference type="Proteomes" id="UP001163046">
    <property type="component" value="Unassembled WGS sequence"/>
</dbReference>
<gene>
    <name evidence="1" type="ORF">OS493_009638</name>
</gene>
<evidence type="ECO:0000313" key="1">
    <source>
        <dbReference type="EMBL" id="KAJ7363483.1"/>
    </source>
</evidence>
<sequence length="102" mass="11550">MEVKLACESTADACPVWHWDVANWTIIYTKQNLFHAVTADKSWRFCPTPVLGERTERIIKADGKVEYNNCPDSRYPLRAVGTVRRALGQDFTAASKQKPVLP</sequence>
<organism evidence="1 2">
    <name type="scientific">Desmophyllum pertusum</name>
    <dbReference type="NCBI Taxonomy" id="174260"/>
    <lineage>
        <taxon>Eukaryota</taxon>
        <taxon>Metazoa</taxon>
        <taxon>Cnidaria</taxon>
        <taxon>Anthozoa</taxon>
        <taxon>Hexacorallia</taxon>
        <taxon>Scleractinia</taxon>
        <taxon>Caryophylliina</taxon>
        <taxon>Caryophylliidae</taxon>
        <taxon>Desmophyllum</taxon>
    </lineage>
</organism>
<name>A0A9W9YTW7_9CNID</name>
<accession>A0A9W9YTW7</accession>
<dbReference type="OrthoDB" id="5947059at2759"/>
<comment type="caution">
    <text evidence="1">The sequence shown here is derived from an EMBL/GenBank/DDBJ whole genome shotgun (WGS) entry which is preliminary data.</text>
</comment>
<proteinExistence type="predicted"/>
<protein>
    <submittedName>
        <fullName evidence="1">Uncharacterized protein</fullName>
    </submittedName>
</protein>
<dbReference type="EMBL" id="MU827305">
    <property type="protein sequence ID" value="KAJ7363483.1"/>
    <property type="molecule type" value="Genomic_DNA"/>
</dbReference>